<reference evidence="1 4" key="2">
    <citation type="submission" date="2018-07" db="EMBL/GenBank/DDBJ databases">
        <title>The molecular basis for the intramolecular migration of carboxyl group in the catabolism of para-hydroxybenzoate via gentisate.</title>
        <authorList>
            <person name="Zhao H."/>
            <person name="Xu Y."/>
            <person name="Lin S."/>
            <person name="Spain J.C."/>
            <person name="Zhou N.-Y."/>
        </authorList>
    </citation>
    <scope>NUCLEOTIDE SEQUENCE [LARGE SCALE GENOMIC DNA]</scope>
    <source>
        <strain evidence="1 4">PHB-7a</strain>
    </source>
</reference>
<dbReference type="AlphaFoldDB" id="A0AAX0SBG5"/>
<proteinExistence type="predicted"/>
<dbReference type="Pfam" id="PF00491">
    <property type="entry name" value="Arginase"/>
    <property type="match status" value="1"/>
</dbReference>
<dbReference type="SUPFAM" id="SSF52768">
    <property type="entry name" value="Arginase/deacetylase"/>
    <property type="match status" value="1"/>
</dbReference>
<dbReference type="GO" id="GO:0046872">
    <property type="term" value="F:metal ion binding"/>
    <property type="evidence" value="ECO:0007669"/>
    <property type="project" value="InterPro"/>
</dbReference>
<dbReference type="RefSeq" id="WP_098174692.1">
    <property type="nucleotide sequence ID" value="NZ_CP030926.1"/>
</dbReference>
<evidence type="ECO:0000313" key="3">
    <source>
        <dbReference type="Proteomes" id="UP000220106"/>
    </source>
</evidence>
<dbReference type="Proteomes" id="UP000260457">
    <property type="component" value="Chromosome"/>
</dbReference>
<evidence type="ECO:0000313" key="2">
    <source>
        <dbReference type="EMBL" id="PEJ37708.1"/>
    </source>
</evidence>
<dbReference type="EMBL" id="CP030926">
    <property type="protein sequence ID" value="AXN41082.1"/>
    <property type="molecule type" value="Genomic_DNA"/>
</dbReference>
<sequence>MDLTEFRVVNAGDILDILVAMGVHASTHGGMPANELIDILLDIGQHPIVIQIDFVCLDPSKAYKGAETVKVRVCKGLMITVFMFKISKYCCSLSHIKGGTTC</sequence>
<dbReference type="EMBL" id="NUEQ01000004">
    <property type="protein sequence ID" value="PEJ37708.1"/>
    <property type="molecule type" value="Genomic_DNA"/>
</dbReference>
<keyword evidence="4" id="KW-1185">Reference proteome</keyword>
<evidence type="ECO:0000313" key="1">
    <source>
        <dbReference type="EMBL" id="AXN41082.1"/>
    </source>
</evidence>
<name>A0AAX0SBG5_9BACI</name>
<dbReference type="Proteomes" id="UP000220106">
    <property type="component" value="Unassembled WGS sequence"/>
</dbReference>
<gene>
    <name evidence="2" type="ORF">CN689_02090</name>
    <name evidence="1" type="ORF">DTO10_23715</name>
</gene>
<evidence type="ECO:0000313" key="4">
    <source>
        <dbReference type="Proteomes" id="UP000260457"/>
    </source>
</evidence>
<dbReference type="GO" id="GO:0016813">
    <property type="term" value="F:hydrolase activity, acting on carbon-nitrogen (but not peptide) bonds, in linear amidines"/>
    <property type="evidence" value="ECO:0007669"/>
    <property type="project" value="UniProtKB-ARBA"/>
</dbReference>
<protein>
    <submittedName>
        <fullName evidence="2">Uncharacterized protein</fullName>
    </submittedName>
</protein>
<dbReference type="KEGG" id="pbut:DTO10_23715"/>
<dbReference type="InterPro" id="IPR023696">
    <property type="entry name" value="Ureohydrolase_dom_sf"/>
</dbReference>
<accession>A0AAX0SBG5</accession>
<organism evidence="2 3">
    <name type="scientific">Peribacillus butanolivorans</name>
    <dbReference type="NCBI Taxonomy" id="421767"/>
    <lineage>
        <taxon>Bacteria</taxon>
        <taxon>Bacillati</taxon>
        <taxon>Bacillota</taxon>
        <taxon>Bacilli</taxon>
        <taxon>Bacillales</taxon>
        <taxon>Bacillaceae</taxon>
        <taxon>Peribacillus</taxon>
    </lineage>
</organism>
<dbReference type="InterPro" id="IPR006035">
    <property type="entry name" value="Ureohydrolase"/>
</dbReference>
<reference evidence="2 3" key="1">
    <citation type="submission" date="2017-09" db="EMBL/GenBank/DDBJ databases">
        <title>Large-scale bioinformatics analysis of Bacillus genomes uncovers conserved roles of natural products in bacterial physiology.</title>
        <authorList>
            <consortium name="Agbiome Team Llc"/>
            <person name="Bleich R.M."/>
            <person name="Kirk G.J."/>
            <person name="Santa Maria K.C."/>
            <person name="Allen S.E."/>
            <person name="Farag S."/>
            <person name="Shank E.A."/>
            <person name="Bowers A."/>
        </authorList>
    </citation>
    <scope>NUCLEOTIDE SEQUENCE [LARGE SCALE GENOMIC DNA]</scope>
    <source>
        <strain evidence="2 3">AFS003229</strain>
    </source>
</reference>